<keyword evidence="2" id="KW-0813">Transport</keyword>
<comment type="subcellular location">
    <subcellularLocation>
        <location evidence="1">Membrane</location>
        <topology evidence="1">Multi-pass membrane protein</topology>
    </subcellularLocation>
</comment>
<evidence type="ECO:0000256" key="6">
    <source>
        <dbReference type="ARBA" id="ARBA00023136"/>
    </source>
</evidence>
<reference evidence="9" key="2">
    <citation type="submission" date="2023-06" db="EMBL/GenBank/DDBJ databases">
        <authorList>
            <consortium name="Lawrence Berkeley National Laboratory"/>
            <person name="Haridas S."/>
            <person name="Hensen N."/>
            <person name="Bonometti L."/>
            <person name="Westerberg I."/>
            <person name="Brannstrom I.O."/>
            <person name="Guillou S."/>
            <person name="Cros-Aarteil S."/>
            <person name="Calhoun S."/>
            <person name="Kuo A."/>
            <person name="Mondo S."/>
            <person name="Pangilinan J."/>
            <person name="Riley R."/>
            <person name="Labutti K."/>
            <person name="Andreopoulos B."/>
            <person name="Lipzen A."/>
            <person name="Chen C."/>
            <person name="Yanf M."/>
            <person name="Daum C."/>
            <person name="Ng V."/>
            <person name="Clum A."/>
            <person name="Steindorff A."/>
            <person name="Ohm R."/>
            <person name="Martin F."/>
            <person name="Silar P."/>
            <person name="Natvig D."/>
            <person name="Lalanne C."/>
            <person name="Gautier V."/>
            <person name="Ament-Velasquez S.L."/>
            <person name="Kruys A."/>
            <person name="Hutchinson M.I."/>
            <person name="Powell A.J."/>
            <person name="Barry K."/>
            <person name="Miller A.N."/>
            <person name="Grigoriev I.V."/>
            <person name="Debuchy R."/>
            <person name="Gladieux P."/>
            <person name="Thoren M.H."/>
            <person name="Johannesson H."/>
        </authorList>
    </citation>
    <scope>NUCLEOTIDE SEQUENCE</scope>
    <source>
        <strain evidence="9">CBS 560.94</strain>
    </source>
</reference>
<dbReference type="AlphaFoldDB" id="A0AAE0MWG5"/>
<keyword evidence="10" id="KW-1185">Reference proteome</keyword>
<dbReference type="GeneID" id="87864873"/>
<evidence type="ECO:0000256" key="3">
    <source>
        <dbReference type="ARBA" id="ARBA00022692"/>
    </source>
</evidence>
<gene>
    <name evidence="9" type="ORF">B0H65DRAFT_48926</name>
</gene>
<dbReference type="PIRSF" id="PIRSF006060">
    <property type="entry name" value="AA_transporter"/>
    <property type="match status" value="1"/>
</dbReference>
<keyword evidence="5 8" id="KW-1133">Transmembrane helix</keyword>
<accession>A0AAE0MWG5</accession>
<name>A0AAE0MWG5_9PEZI</name>
<dbReference type="Proteomes" id="UP001278500">
    <property type="component" value="Unassembled WGS sequence"/>
</dbReference>
<feature type="transmembrane region" description="Helical" evidence="8">
    <location>
        <begin position="141"/>
        <end position="165"/>
    </location>
</feature>
<keyword evidence="6 8" id="KW-0472">Membrane</keyword>
<feature type="transmembrane region" description="Helical" evidence="8">
    <location>
        <begin position="400"/>
        <end position="420"/>
    </location>
</feature>
<dbReference type="InterPro" id="IPR002293">
    <property type="entry name" value="AA/rel_permease1"/>
</dbReference>
<feature type="transmembrane region" description="Helical" evidence="8">
    <location>
        <begin position="97"/>
        <end position="120"/>
    </location>
</feature>
<feature type="transmembrane region" description="Helical" evidence="8">
    <location>
        <begin position="185"/>
        <end position="205"/>
    </location>
</feature>
<sequence length="541" mass="58607">MSFSSADKSADATIEMTEMTRQSTPSSGEAAAPTPSTSSTENGDKALEALGYTPVFKREFSRWSSFSFAVSISGVYGTLMSTWIYGLQAGGAAAIMWSWIIGGAGASALAYSIAEIASAYPSSGAMYFTLKFLAPEQQVPFLCWIAGYLNLVGTVAGSASTEYAASQMLLAAVSITSNFSYVPTPSHVVGVMVALTIIHAMINTLPTAWLNRLTSGYVVFHMSVLLGACVTLLVQKWNDIHTLKYAFTDFQPSSGWSPPGFAFLFGCLTPAWIMTSCDGTARIAEEAKNPQMVVPWAIANATTFTYVIGFAFNLVLVVCMGDPKELINSPSGQPVAQLFFNGMGHAPAILFTLCGFGVMNLVAIPGIQAGSRTIFALSRDNLLPFSHIWVRISKRSQTPLIAVWMYAVLEIIINLLGLASGTAIGAVFNVCTVALNVSYVIPIICKMVYGRMQKGPWHMGKYSIWVNAVAVAWNTFMAVIFFFPTRIPVTPENMNYAIVVFFFVLFFALGFWYTHGRHYYTGPLTHSPRATDMSVVVPDDV</sequence>
<feature type="transmembrane region" description="Helical" evidence="8">
    <location>
        <begin position="217"/>
        <end position="235"/>
    </location>
</feature>
<evidence type="ECO:0000256" key="8">
    <source>
        <dbReference type="SAM" id="Phobius"/>
    </source>
</evidence>
<dbReference type="GO" id="GO:0022857">
    <property type="term" value="F:transmembrane transporter activity"/>
    <property type="evidence" value="ECO:0007669"/>
    <property type="project" value="InterPro"/>
</dbReference>
<evidence type="ECO:0000256" key="5">
    <source>
        <dbReference type="ARBA" id="ARBA00022989"/>
    </source>
</evidence>
<feature type="region of interest" description="Disordered" evidence="7">
    <location>
        <begin position="1"/>
        <end position="43"/>
    </location>
</feature>
<feature type="transmembrane region" description="Helical" evidence="8">
    <location>
        <begin position="338"/>
        <end position="362"/>
    </location>
</feature>
<proteinExistence type="predicted"/>
<feature type="transmembrane region" description="Helical" evidence="8">
    <location>
        <begin position="255"/>
        <end position="273"/>
    </location>
</feature>
<evidence type="ECO:0000313" key="9">
    <source>
        <dbReference type="EMBL" id="KAK3355474.1"/>
    </source>
</evidence>
<dbReference type="GO" id="GO:0006865">
    <property type="term" value="P:amino acid transport"/>
    <property type="evidence" value="ECO:0007669"/>
    <property type="project" value="UniProtKB-KW"/>
</dbReference>
<dbReference type="NCBIfam" id="TIGR00907">
    <property type="entry name" value="2A0304"/>
    <property type="match status" value="1"/>
</dbReference>
<feature type="transmembrane region" description="Helical" evidence="8">
    <location>
        <begin position="293"/>
        <end position="318"/>
    </location>
</feature>
<comment type="caution">
    <text evidence="9">The sequence shown here is derived from an EMBL/GenBank/DDBJ whole genome shotgun (WGS) entry which is preliminary data.</text>
</comment>
<dbReference type="GO" id="GO:0016020">
    <property type="term" value="C:membrane"/>
    <property type="evidence" value="ECO:0007669"/>
    <property type="project" value="UniProtKB-SubCell"/>
</dbReference>
<evidence type="ECO:0000313" key="10">
    <source>
        <dbReference type="Proteomes" id="UP001278500"/>
    </source>
</evidence>
<dbReference type="PANTHER" id="PTHR45649:SF9">
    <property type="entry name" value="AMINO-ACID PERMEASE 2"/>
    <property type="match status" value="1"/>
</dbReference>
<dbReference type="RefSeq" id="XP_062686852.1">
    <property type="nucleotide sequence ID" value="XM_062827719.1"/>
</dbReference>
<keyword evidence="3 8" id="KW-0812">Transmembrane</keyword>
<dbReference type="Gene3D" id="1.20.1740.10">
    <property type="entry name" value="Amino acid/polyamine transporter I"/>
    <property type="match status" value="1"/>
</dbReference>
<reference evidence="9" key="1">
    <citation type="journal article" date="2023" name="Mol. Phylogenet. Evol.">
        <title>Genome-scale phylogeny and comparative genomics of the fungal order Sordariales.</title>
        <authorList>
            <person name="Hensen N."/>
            <person name="Bonometti L."/>
            <person name="Westerberg I."/>
            <person name="Brannstrom I.O."/>
            <person name="Guillou S."/>
            <person name="Cros-Aarteil S."/>
            <person name="Calhoun S."/>
            <person name="Haridas S."/>
            <person name="Kuo A."/>
            <person name="Mondo S."/>
            <person name="Pangilinan J."/>
            <person name="Riley R."/>
            <person name="LaButti K."/>
            <person name="Andreopoulos B."/>
            <person name="Lipzen A."/>
            <person name="Chen C."/>
            <person name="Yan M."/>
            <person name="Daum C."/>
            <person name="Ng V."/>
            <person name="Clum A."/>
            <person name="Steindorff A."/>
            <person name="Ohm R.A."/>
            <person name="Martin F."/>
            <person name="Silar P."/>
            <person name="Natvig D.O."/>
            <person name="Lalanne C."/>
            <person name="Gautier V."/>
            <person name="Ament-Velasquez S.L."/>
            <person name="Kruys A."/>
            <person name="Hutchinson M.I."/>
            <person name="Powell A.J."/>
            <person name="Barry K."/>
            <person name="Miller A.N."/>
            <person name="Grigoriev I.V."/>
            <person name="Debuchy R."/>
            <person name="Gladieux P."/>
            <person name="Hiltunen Thoren M."/>
            <person name="Johannesson H."/>
        </authorList>
    </citation>
    <scope>NUCLEOTIDE SEQUENCE</scope>
    <source>
        <strain evidence="9">CBS 560.94</strain>
    </source>
</reference>
<organism evidence="9 10">
    <name type="scientific">Neurospora tetraspora</name>
    <dbReference type="NCBI Taxonomy" id="94610"/>
    <lineage>
        <taxon>Eukaryota</taxon>
        <taxon>Fungi</taxon>
        <taxon>Dikarya</taxon>
        <taxon>Ascomycota</taxon>
        <taxon>Pezizomycotina</taxon>
        <taxon>Sordariomycetes</taxon>
        <taxon>Sordariomycetidae</taxon>
        <taxon>Sordariales</taxon>
        <taxon>Sordariaceae</taxon>
        <taxon>Neurospora</taxon>
    </lineage>
</organism>
<dbReference type="PANTHER" id="PTHR45649">
    <property type="entry name" value="AMINO-ACID PERMEASE BAT1"/>
    <property type="match status" value="1"/>
</dbReference>
<protein>
    <submittedName>
        <fullName evidence="9">Amino acid permease 2</fullName>
    </submittedName>
</protein>
<feature type="transmembrane region" description="Helical" evidence="8">
    <location>
        <begin position="495"/>
        <end position="514"/>
    </location>
</feature>
<keyword evidence="4" id="KW-0029">Amino-acid transport</keyword>
<feature type="transmembrane region" description="Helical" evidence="8">
    <location>
        <begin position="66"/>
        <end position="85"/>
    </location>
</feature>
<evidence type="ECO:0000256" key="4">
    <source>
        <dbReference type="ARBA" id="ARBA00022970"/>
    </source>
</evidence>
<dbReference type="EMBL" id="JAUEPP010000001">
    <property type="protein sequence ID" value="KAK3355474.1"/>
    <property type="molecule type" value="Genomic_DNA"/>
</dbReference>
<feature type="transmembrane region" description="Helical" evidence="8">
    <location>
        <begin position="462"/>
        <end position="483"/>
    </location>
</feature>
<evidence type="ECO:0000256" key="2">
    <source>
        <dbReference type="ARBA" id="ARBA00022448"/>
    </source>
</evidence>
<evidence type="ECO:0000256" key="7">
    <source>
        <dbReference type="SAM" id="MobiDB-lite"/>
    </source>
</evidence>
<dbReference type="InterPro" id="IPR004756">
    <property type="entry name" value="AA_permease"/>
</dbReference>
<dbReference type="Pfam" id="PF13520">
    <property type="entry name" value="AA_permease_2"/>
    <property type="match status" value="1"/>
</dbReference>
<feature type="transmembrane region" description="Helical" evidence="8">
    <location>
        <begin position="426"/>
        <end position="450"/>
    </location>
</feature>
<evidence type="ECO:0000256" key="1">
    <source>
        <dbReference type="ARBA" id="ARBA00004141"/>
    </source>
</evidence>